<gene>
    <name evidence="2" type="ORF">LMG7053_03156</name>
</gene>
<evidence type="ECO:0000313" key="3">
    <source>
        <dbReference type="Proteomes" id="UP000494161"/>
    </source>
</evidence>
<proteinExistence type="predicted"/>
<feature type="transmembrane region" description="Helical" evidence="1">
    <location>
        <begin position="43"/>
        <end position="62"/>
    </location>
</feature>
<dbReference type="EMBL" id="CADILJ010000026">
    <property type="protein sequence ID" value="CAB3950343.1"/>
    <property type="molecule type" value="Genomic_DNA"/>
</dbReference>
<protein>
    <submittedName>
        <fullName evidence="2">Uncharacterized protein</fullName>
    </submittedName>
</protein>
<keyword evidence="1" id="KW-0472">Membrane</keyword>
<evidence type="ECO:0000256" key="1">
    <source>
        <dbReference type="SAM" id="Phobius"/>
    </source>
</evidence>
<name>A0ABM8LW12_9BURK</name>
<dbReference type="Proteomes" id="UP000494161">
    <property type="component" value="Unassembled WGS sequence"/>
</dbReference>
<evidence type="ECO:0000313" key="2">
    <source>
        <dbReference type="EMBL" id="CAB3950343.1"/>
    </source>
</evidence>
<accession>A0ABM8LW12</accession>
<keyword evidence="1" id="KW-0812">Transmembrane</keyword>
<keyword evidence="3" id="KW-1185">Reference proteome</keyword>
<organism evidence="2 3">
    <name type="scientific">Achromobacter ruhlandii</name>
    <dbReference type="NCBI Taxonomy" id="72557"/>
    <lineage>
        <taxon>Bacteria</taxon>
        <taxon>Pseudomonadati</taxon>
        <taxon>Pseudomonadota</taxon>
        <taxon>Betaproteobacteria</taxon>
        <taxon>Burkholderiales</taxon>
        <taxon>Alcaligenaceae</taxon>
        <taxon>Achromobacter</taxon>
    </lineage>
</organism>
<keyword evidence="1" id="KW-1133">Transmembrane helix</keyword>
<sequence>MPANVPPMKMAARSVRAESSKYKIHRNASKNTVDTPNRKGRQFFLAALIILLRANLCLLMGVREE</sequence>
<reference evidence="2 3" key="1">
    <citation type="submission" date="2020-04" db="EMBL/GenBank/DDBJ databases">
        <authorList>
            <person name="De Canck E."/>
        </authorList>
    </citation>
    <scope>NUCLEOTIDE SEQUENCE [LARGE SCALE GENOMIC DNA]</scope>
    <source>
        <strain evidence="2 3">LMG 7053</strain>
    </source>
</reference>
<comment type="caution">
    <text evidence="2">The sequence shown here is derived from an EMBL/GenBank/DDBJ whole genome shotgun (WGS) entry which is preliminary data.</text>
</comment>